<dbReference type="InterPro" id="IPR011032">
    <property type="entry name" value="GroES-like_sf"/>
</dbReference>
<evidence type="ECO:0000256" key="1">
    <source>
        <dbReference type="ARBA" id="ARBA00001947"/>
    </source>
</evidence>
<evidence type="ECO:0000313" key="10">
    <source>
        <dbReference type="Proteomes" id="UP000759537"/>
    </source>
</evidence>
<proteinExistence type="inferred from homology"/>
<dbReference type="PANTHER" id="PTHR42940:SF3">
    <property type="entry name" value="ALCOHOL DEHYDROGENASE 1-RELATED"/>
    <property type="match status" value="1"/>
</dbReference>
<dbReference type="SMART" id="SM00829">
    <property type="entry name" value="PKS_ER"/>
    <property type="match status" value="1"/>
</dbReference>
<dbReference type="AlphaFoldDB" id="A0A9P5MNM1"/>
<keyword evidence="4" id="KW-0479">Metal-binding</keyword>
<keyword evidence="5" id="KW-0862">Zinc</keyword>
<dbReference type="SUPFAM" id="SSF50129">
    <property type="entry name" value="GroES-like"/>
    <property type="match status" value="1"/>
</dbReference>
<keyword evidence="10" id="KW-1185">Reference proteome</keyword>
<dbReference type="Pfam" id="PF00107">
    <property type="entry name" value="ADH_zinc_N"/>
    <property type="match status" value="1"/>
</dbReference>
<reference evidence="9" key="1">
    <citation type="submission" date="2019-10" db="EMBL/GenBank/DDBJ databases">
        <authorList>
            <consortium name="DOE Joint Genome Institute"/>
            <person name="Kuo A."/>
            <person name="Miyauchi S."/>
            <person name="Kiss E."/>
            <person name="Drula E."/>
            <person name="Kohler A."/>
            <person name="Sanchez-Garcia M."/>
            <person name="Andreopoulos B."/>
            <person name="Barry K.W."/>
            <person name="Bonito G."/>
            <person name="Buee M."/>
            <person name="Carver A."/>
            <person name="Chen C."/>
            <person name="Cichocki N."/>
            <person name="Clum A."/>
            <person name="Culley D."/>
            <person name="Crous P.W."/>
            <person name="Fauchery L."/>
            <person name="Girlanda M."/>
            <person name="Hayes R."/>
            <person name="Keri Z."/>
            <person name="LaButti K."/>
            <person name="Lipzen A."/>
            <person name="Lombard V."/>
            <person name="Magnuson J."/>
            <person name="Maillard F."/>
            <person name="Morin E."/>
            <person name="Murat C."/>
            <person name="Nolan M."/>
            <person name="Ohm R."/>
            <person name="Pangilinan J."/>
            <person name="Pereira M."/>
            <person name="Perotto S."/>
            <person name="Peter M."/>
            <person name="Riley R."/>
            <person name="Sitrit Y."/>
            <person name="Stielow B."/>
            <person name="Szollosi G."/>
            <person name="Zifcakova L."/>
            <person name="Stursova M."/>
            <person name="Spatafora J.W."/>
            <person name="Tedersoo L."/>
            <person name="Vaario L.-M."/>
            <person name="Yamada A."/>
            <person name="Yan M."/>
            <person name="Wang P."/>
            <person name="Xu J."/>
            <person name="Bruns T."/>
            <person name="Baldrian P."/>
            <person name="Vilgalys R."/>
            <person name="Henrissat B."/>
            <person name="Grigoriev I.V."/>
            <person name="Hibbett D."/>
            <person name="Nagy L.G."/>
            <person name="Martin F.M."/>
        </authorList>
    </citation>
    <scope>NUCLEOTIDE SEQUENCE</scope>
    <source>
        <strain evidence="9">Prilba</strain>
    </source>
</reference>
<comment type="similarity">
    <text evidence="2">Belongs to the zinc-containing alcohol dehydrogenase family.</text>
</comment>
<dbReference type="InterPro" id="IPR013154">
    <property type="entry name" value="ADH-like_N"/>
</dbReference>
<dbReference type="Gene3D" id="3.90.180.10">
    <property type="entry name" value="Medium-chain alcohol dehydrogenases, catalytic domain"/>
    <property type="match status" value="1"/>
</dbReference>
<dbReference type="InterPro" id="IPR036291">
    <property type="entry name" value="NAD(P)-bd_dom_sf"/>
</dbReference>
<dbReference type="Proteomes" id="UP000759537">
    <property type="component" value="Unassembled WGS sequence"/>
</dbReference>
<gene>
    <name evidence="9" type="ORF">DFH94DRAFT_782692</name>
</gene>
<evidence type="ECO:0000259" key="8">
    <source>
        <dbReference type="SMART" id="SM00829"/>
    </source>
</evidence>
<sequence>MSISIPKTQKAALVVSSDSPILFKNDHPVKQPEELAPGECLVKMHCTGVCHTDLHARLGDWPLPHKLPLVGGHEGVGEVVAIGANTIDCPVKIGDRVGVKWLADSCLQCEQCRKGLEQCCAKAKLSGYTVDGTFSQYVVSYVAHVTPIPENLDSQEAASFLCAGVTVYRALKYSQTKPGDWVVLPGAGGGLGHLAIQYAVHAFGLRVVAIDTGAEKKELCLSLGAEKWIDFRETKDLVKDIKNATGGEGPHAALVSAASGTAYEQAVDYLRPGGSLLAVGLPGQAQISASVFWTVVKSINIIGSYVGNRQDAHEALNIASMGKIHCHYVSKPLSALSEVYEGMQQGTVAGRVVLKMD</sequence>
<organism evidence="9 10">
    <name type="scientific">Russula ochroleuca</name>
    <dbReference type="NCBI Taxonomy" id="152965"/>
    <lineage>
        <taxon>Eukaryota</taxon>
        <taxon>Fungi</taxon>
        <taxon>Dikarya</taxon>
        <taxon>Basidiomycota</taxon>
        <taxon>Agaricomycotina</taxon>
        <taxon>Agaricomycetes</taxon>
        <taxon>Russulales</taxon>
        <taxon>Russulaceae</taxon>
        <taxon>Russula</taxon>
    </lineage>
</organism>
<dbReference type="SUPFAM" id="SSF51735">
    <property type="entry name" value="NAD(P)-binding Rossmann-fold domains"/>
    <property type="match status" value="1"/>
</dbReference>
<dbReference type="CDD" id="cd08297">
    <property type="entry name" value="CAD3"/>
    <property type="match status" value="1"/>
</dbReference>
<dbReference type="InterPro" id="IPR013149">
    <property type="entry name" value="ADH-like_C"/>
</dbReference>
<evidence type="ECO:0000256" key="4">
    <source>
        <dbReference type="ARBA" id="ARBA00022723"/>
    </source>
</evidence>
<evidence type="ECO:0000256" key="7">
    <source>
        <dbReference type="ARBA" id="ARBA00023027"/>
    </source>
</evidence>
<dbReference type="GO" id="GO:0004022">
    <property type="term" value="F:alcohol dehydrogenase (NAD+) activity"/>
    <property type="evidence" value="ECO:0007669"/>
    <property type="project" value="UniProtKB-EC"/>
</dbReference>
<evidence type="ECO:0000256" key="6">
    <source>
        <dbReference type="ARBA" id="ARBA00023002"/>
    </source>
</evidence>
<comment type="caution">
    <text evidence="9">The sequence shown here is derived from an EMBL/GenBank/DDBJ whole genome shotgun (WGS) entry which is preliminary data.</text>
</comment>
<dbReference type="GO" id="GO:0005737">
    <property type="term" value="C:cytoplasm"/>
    <property type="evidence" value="ECO:0007669"/>
    <property type="project" value="TreeGrafter"/>
</dbReference>
<dbReference type="GO" id="GO:0046872">
    <property type="term" value="F:metal ion binding"/>
    <property type="evidence" value="ECO:0007669"/>
    <property type="project" value="UniProtKB-KW"/>
</dbReference>
<dbReference type="OrthoDB" id="1879366at2759"/>
<dbReference type="Pfam" id="PF08240">
    <property type="entry name" value="ADH_N"/>
    <property type="match status" value="1"/>
</dbReference>
<comment type="cofactor">
    <cofactor evidence="1">
        <name>Zn(2+)</name>
        <dbReference type="ChEBI" id="CHEBI:29105"/>
    </cofactor>
</comment>
<dbReference type="EMBL" id="WHVB01000046">
    <property type="protein sequence ID" value="KAF8465579.1"/>
    <property type="molecule type" value="Genomic_DNA"/>
</dbReference>
<evidence type="ECO:0000256" key="2">
    <source>
        <dbReference type="ARBA" id="ARBA00008072"/>
    </source>
</evidence>
<evidence type="ECO:0000313" key="9">
    <source>
        <dbReference type="EMBL" id="KAF8465579.1"/>
    </source>
</evidence>
<evidence type="ECO:0000256" key="5">
    <source>
        <dbReference type="ARBA" id="ARBA00022833"/>
    </source>
</evidence>
<dbReference type="EC" id="1.1.1.1" evidence="3"/>
<reference evidence="9" key="2">
    <citation type="journal article" date="2020" name="Nat. Commun.">
        <title>Large-scale genome sequencing of mycorrhizal fungi provides insights into the early evolution of symbiotic traits.</title>
        <authorList>
            <person name="Miyauchi S."/>
            <person name="Kiss E."/>
            <person name="Kuo A."/>
            <person name="Drula E."/>
            <person name="Kohler A."/>
            <person name="Sanchez-Garcia M."/>
            <person name="Morin E."/>
            <person name="Andreopoulos B."/>
            <person name="Barry K.W."/>
            <person name="Bonito G."/>
            <person name="Buee M."/>
            <person name="Carver A."/>
            <person name="Chen C."/>
            <person name="Cichocki N."/>
            <person name="Clum A."/>
            <person name="Culley D."/>
            <person name="Crous P.W."/>
            <person name="Fauchery L."/>
            <person name="Girlanda M."/>
            <person name="Hayes R.D."/>
            <person name="Keri Z."/>
            <person name="LaButti K."/>
            <person name="Lipzen A."/>
            <person name="Lombard V."/>
            <person name="Magnuson J."/>
            <person name="Maillard F."/>
            <person name="Murat C."/>
            <person name="Nolan M."/>
            <person name="Ohm R.A."/>
            <person name="Pangilinan J."/>
            <person name="Pereira M.F."/>
            <person name="Perotto S."/>
            <person name="Peter M."/>
            <person name="Pfister S."/>
            <person name="Riley R."/>
            <person name="Sitrit Y."/>
            <person name="Stielow J.B."/>
            <person name="Szollosi G."/>
            <person name="Zifcakova L."/>
            <person name="Stursova M."/>
            <person name="Spatafora J.W."/>
            <person name="Tedersoo L."/>
            <person name="Vaario L.M."/>
            <person name="Yamada A."/>
            <person name="Yan M."/>
            <person name="Wang P."/>
            <person name="Xu J."/>
            <person name="Bruns T."/>
            <person name="Baldrian P."/>
            <person name="Vilgalys R."/>
            <person name="Dunand C."/>
            <person name="Henrissat B."/>
            <person name="Grigoriev I.V."/>
            <person name="Hibbett D."/>
            <person name="Nagy L.G."/>
            <person name="Martin F.M."/>
        </authorList>
    </citation>
    <scope>NUCLEOTIDE SEQUENCE</scope>
    <source>
        <strain evidence="9">Prilba</strain>
    </source>
</reference>
<dbReference type="FunFam" id="3.40.50.720:FF:000039">
    <property type="entry name" value="Alcohol dehydrogenase AdhP"/>
    <property type="match status" value="1"/>
</dbReference>
<dbReference type="PANTHER" id="PTHR42940">
    <property type="entry name" value="ALCOHOL DEHYDROGENASE 1-RELATED"/>
    <property type="match status" value="1"/>
</dbReference>
<dbReference type="Gene3D" id="3.40.50.720">
    <property type="entry name" value="NAD(P)-binding Rossmann-like Domain"/>
    <property type="match status" value="1"/>
</dbReference>
<keyword evidence="6" id="KW-0560">Oxidoreductase</keyword>
<feature type="domain" description="Enoyl reductase (ER)" evidence="8">
    <location>
        <begin position="16"/>
        <end position="354"/>
    </location>
</feature>
<evidence type="ECO:0000256" key="3">
    <source>
        <dbReference type="ARBA" id="ARBA00013190"/>
    </source>
</evidence>
<protein>
    <recommendedName>
        <fullName evidence="3">alcohol dehydrogenase</fullName>
        <ecNumber evidence="3">1.1.1.1</ecNumber>
    </recommendedName>
</protein>
<name>A0A9P5MNM1_9AGAM</name>
<accession>A0A9P5MNM1</accession>
<dbReference type="InterPro" id="IPR020843">
    <property type="entry name" value="ER"/>
</dbReference>
<keyword evidence="7" id="KW-0520">NAD</keyword>